<comment type="caution">
    <text evidence="4">The sequence shown here is derived from an EMBL/GenBank/DDBJ whole genome shotgun (WGS) entry which is preliminary data.</text>
</comment>
<dbReference type="InterPro" id="IPR050832">
    <property type="entry name" value="Bact_Acetyltransf"/>
</dbReference>
<proteinExistence type="predicted"/>
<dbReference type="InterPro" id="IPR016181">
    <property type="entry name" value="Acyl_CoA_acyltransferase"/>
</dbReference>
<evidence type="ECO:0000256" key="2">
    <source>
        <dbReference type="ARBA" id="ARBA00023315"/>
    </source>
</evidence>
<keyword evidence="1" id="KW-0808">Transferase</keyword>
<evidence type="ECO:0000313" key="4">
    <source>
        <dbReference type="EMBL" id="MEY2251813.1"/>
    </source>
</evidence>
<reference evidence="4 5" key="1">
    <citation type="journal article" date="2016" name="Int. J. Syst. Evol. Microbiol.">
        <title>Description of Comamonas sediminis sp. nov., isolated from lagoon sediments.</title>
        <authorList>
            <person name="Subhash Y."/>
            <person name="Bang J.J."/>
            <person name="You T.H."/>
            <person name="Lee S.S."/>
        </authorList>
    </citation>
    <scope>NUCLEOTIDE SEQUENCE [LARGE SCALE GENOMIC DNA]</scope>
    <source>
        <strain evidence="4 5">JCM 31169</strain>
    </source>
</reference>
<name>A0ABV4B2U7_9BURK</name>
<dbReference type="EMBL" id="JBGBDC010000005">
    <property type="protein sequence ID" value="MEY2251813.1"/>
    <property type="molecule type" value="Genomic_DNA"/>
</dbReference>
<dbReference type="PROSITE" id="PS51186">
    <property type="entry name" value="GNAT"/>
    <property type="match status" value="1"/>
</dbReference>
<gene>
    <name evidence="4" type="ORF">AB7A72_12430</name>
</gene>
<evidence type="ECO:0000259" key="3">
    <source>
        <dbReference type="PROSITE" id="PS51186"/>
    </source>
</evidence>
<evidence type="ECO:0000256" key="1">
    <source>
        <dbReference type="ARBA" id="ARBA00022679"/>
    </source>
</evidence>
<dbReference type="PANTHER" id="PTHR43877:SF2">
    <property type="entry name" value="AMINOALKYLPHOSPHONATE N-ACETYLTRANSFERASE-RELATED"/>
    <property type="match status" value="1"/>
</dbReference>
<dbReference type="InterPro" id="IPR000182">
    <property type="entry name" value="GNAT_dom"/>
</dbReference>
<sequence length="153" mass="16627">MPTHLMFRTAALADLPAIIALLADDALGREREVLTDPPDARYTAAFDAICADANQRLVVAELNGQVVGTLQLSFVPGLSHTGAWRGQIESVRIAAELRGAGAGQQMLEWAVAQCRERGCAVVQLTTDKSRADAHRFYEKLGFVPSHLGFKRKL</sequence>
<dbReference type="SUPFAM" id="SSF55729">
    <property type="entry name" value="Acyl-CoA N-acyltransferases (Nat)"/>
    <property type="match status" value="1"/>
</dbReference>
<dbReference type="PANTHER" id="PTHR43877">
    <property type="entry name" value="AMINOALKYLPHOSPHONATE N-ACETYLTRANSFERASE-RELATED-RELATED"/>
    <property type="match status" value="1"/>
</dbReference>
<keyword evidence="5" id="KW-1185">Reference proteome</keyword>
<feature type="domain" description="N-acetyltransferase" evidence="3">
    <location>
        <begin position="5"/>
        <end position="153"/>
    </location>
</feature>
<protein>
    <submittedName>
        <fullName evidence="4">N-acetyltransferase family protein</fullName>
    </submittedName>
</protein>
<evidence type="ECO:0000313" key="5">
    <source>
        <dbReference type="Proteomes" id="UP001562178"/>
    </source>
</evidence>
<dbReference type="CDD" id="cd04301">
    <property type="entry name" value="NAT_SF"/>
    <property type="match status" value="1"/>
</dbReference>
<accession>A0ABV4B2U7</accession>
<dbReference type="RefSeq" id="WP_312450834.1">
    <property type="nucleotide sequence ID" value="NZ_CP191350.1"/>
</dbReference>
<dbReference type="Proteomes" id="UP001562178">
    <property type="component" value="Unassembled WGS sequence"/>
</dbReference>
<dbReference type="Gene3D" id="3.40.630.30">
    <property type="match status" value="1"/>
</dbReference>
<organism evidence="4 5">
    <name type="scientific">Comamonas sediminis</name>
    <dbReference type="NCBI Taxonomy" id="1783360"/>
    <lineage>
        <taxon>Bacteria</taxon>
        <taxon>Pseudomonadati</taxon>
        <taxon>Pseudomonadota</taxon>
        <taxon>Betaproteobacteria</taxon>
        <taxon>Burkholderiales</taxon>
        <taxon>Comamonadaceae</taxon>
        <taxon>Comamonas</taxon>
    </lineage>
</organism>
<keyword evidence="2" id="KW-0012">Acyltransferase</keyword>
<dbReference type="Pfam" id="PF00583">
    <property type="entry name" value="Acetyltransf_1"/>
    <property type="match status" value="1"/>
</dbReference>